<dbReference type="InterPro" id="IPR036188">
    <property type="entry name" value="FAD/NAD-bd_sf"/>
</dbReference>
<proteinExistence type="predicted"/>
<keyword evidence="2" id="KW-0285">Flavoprotein</keyword>
<gene>
    <name evidence="5" type="ORF">Cgig2_015033</name>
</gene>
<dbReference type="Pfam" id="PF05199">
    <property type="entry name" value="GMC_oxred_C"/>
    <property type="match status" value="1"/>
</dbReference>
<dbReference type="PANTHER" id="PTHR45968">
    <property type="entry name" value="OSJNBA0019K04.7 PROTEIN"/>
    <property type="match status" value="1"/>
</dbReference>
<keyword evidence="3" id="KW-0274">FAD</keyword>
<reference evidence="5" key="1">
    <citation type="submission" date="2022-04" db="EMBL/GenBank/DDBJ databases">
        <title>Carnegiea gigantea Genome sequencing and assembly v2.</title>
        <authorList>
            <person name="Copetti D."/>
            <person name="Sanderson M.J."/>
            <person name="Burquez A."/>
            <person name="Wojciechowski M.F."/>
        </authorList>
    </citation>
    <scope>NUCLEOTIDE SEQUENCE</scope>
    <source>
        <strain evidence="5">SGP5-SGP5p</strain>
        <tissue evidence="5">Aerial part</tissue>
    </source>
</reference>
<evidence type="ECO:0000256" key="2">
    <source>
        <dbReference type="ARBA" id="ARBA00022630"/>
    </source>
</evidence>
<keyword evidence="6" id="KW-1185">Reference proteome</keyword>
<evidence type="ECO:0000313" key="6">
    <source>
        <dbReference type="Proteomes" id="UP001153076"/>
    </source>
</evidence>
<feature type="domain" description="Glucose-methanol-choline oxidoreductase C-terminal" evidence="4">
    <location>
        <begin position="99"/>
        <end position="137"/>
    </location>
</feature>
<evidence type="ECO:0000256" key="1">
    <source>
        <dbReference type="ARBA" id="ARBA00001974"/>
    </source>
</evidence>
<dbReference type="EMBL" id="JAKOGI010001162">
    <property type="protein sequence ID" value="KAJ8427278.1"/>
    <property type="molecule type" value="Genomic_DNA"/>
</dbReference>
<dbReference type="Gene3D" id="3.50.50.60">
    <property type="entry name" value="FAD/NAD(P)-binding domain"/>
    <property type="match status" value="2"/>
</dbReference>
<sequence>MVRDNGGEVRLSSGAMGSPQLLLLSGISVALHLPYVGQFLYDNPRNGLTLLPPKPDEHWLIQVVGITESGSYLFPPLPTRTSLDNHLLLYTSLGCLVDKVSDSDLRVIGINALREKDGSIFTLSPGTNPQATLMMLGGWRWHGWVSISRNDELNLIGFLPTLLQVDTFDSPAQAFTSEDGVPNTRGRILGGSSTIKQIRISMSNPRSIRISDWLQNPSFGWCRESRLPVICFPCMSRMAKLGIFPMPDHVVLLRRLLGGSINGPKGLCSDPEGIELRIRFLALPPEGPIAPNNTTDSDVAHPGSALPIPVLVP</sequence>
<evidence type="ECO:0000313" key="5">
    <source>
        <dbReference type="EMBL" id="KAJ8427278.1"/>
    </source>
</evidence>
<dbReference type="AlphaFoldDB" id="A0A9Q1JNL2"/>
<protein>
    <recommendedName>
        <fullName evidence="4">Glucose-methanol-choline oxidoreductase C-terminal domain-containing protein</fullName>
    </recommendedName>
</protein>
<organism evidence="5 6">
    <name type="scientific">Carnegiea gigantea</name>
    <dbReference type="NCBI Taxonomy" id="171969"/>
    <lineage>
        <taxon>Eukaryota</taxon>
        <taxon>Viridiplantae</taxon>
        <taxon>Streptophyta</taxon>
        <taxon>Embryophyta</taxon>
        <taxon>Tracheophyta</taxon>
        <taxon>Spermatophyta</taxon>
        <taxon>Magnoliopsida</taxon>
        <taxon>eudicotyledons</taxon>
        <taxon>Gunneridae</taxon>
        <taxon>Pentapetalae</taxon>
        <taxon>Caryophyllales</taxon>
        <taxon>Cactineae</taxon>
        <taxon>Cactaceae</taxon>
        <taxon>Cactoideae</taxon>
        <taxon>Echinocereeae</taxon>
        <taxon>Carnegiea</taxon>
    </lineage>
</organism>
<dbReference type="PANTHER" id="PTHR45968:SF2">
    <property type="entry name" value="(R)-MANDELONITRILE LYASE-LIKE"/>
    <property type="match status" value="1"/>
</dbReference>
<dbReference type="GO" id="GO:0016614">
    <property type="term" value="F:oxidoreductase activity, acting on CH-OH group of donors"/>
    <property type="evidence" value="ECO:0007669"/>
    <property type="project" value="InterPro"/>
</dbReference>
<dbReference type="InterPro" id="IPR051871">
    <property type="entry name" value="GMC_Oxidoreductase-Related"/>
</dbReference>
<comment type="cofactor">
    <cofactor evidence="1">
        <name>FAD</name>
        <dbReference type="ChEBI" id="CHEBI:57692"/>
    </cofactor>
</comment>
<comment type="caution">
    <text evidence="5">The sequence shown here is derived from an EMBL/GenBank/DDBJ whole genome shotgun (WGS) entry which is preliminary data.</text>
</comment>
<dbReference type="Proteomes" id="UP001153076">
    <property type="component" value="Unassembled WGS sequence"/>
</dbReference>
<dbReference type="SUPFAM" id="SSF51905">
    <property type="entry name" value="FAD/NAD(P)-binding domain"/>
    <property type="match status" value="1"/>
</dbReference>
<accession>A0A9Q1JNL2</accession>
<dbReference type="OrthoDB" id="1193370at2759"/>
<evidence type="ECO:0000259" key="4">
    <source>
        <dbReference type="Pfam" id="PF05199"/>
    </source>
</evidence>
<name>A0A9Q1JNL2_9CARY</name>
<evidence type="ECO:0000256" key="3">
    <source>
        <dbReference type="ARBA" id="ARBA00022827"/>
    </source>
</evidence>
<dbReference type="InterPro" id="IPR007867">
    <property type="entry name" value="GMC_OxRtase_C"/>
</dbReference>